<evidence type="ECO:0000313" key="2">
    <source>
        <dbReference type="Proteomes" id="UP000593892"/>
    </source>
</evidence>
<dbReference type="KEGG" id="pfer:IRI77_37805"/>
<organism evidence="1 2">
    <name type="scientific">Paludibaculum fermentans</name>
    <dbReference type="NCBI Taxonomy" id="1473598"/>
    <lineage>
        <taxon>Bacteria</taxon>
        <taxon>Pseudomonadati</taxon>
        <taxon>Acidobacteriota</taxon>
        <taxon>Terriglobia</taxon>
        <taxon>Bryobacterales</taxon>
        <taxon>Bryobacteraceae</taxon>
        <taxon>Paludibaculum</taxon>
    </lineage>
</organism>
<dbReference type="AlphaFoldDB" id="A0A7S7SQK5"/>
<sequence length="218" mass="24623">MRKLILLGALAIPLLGQFNSYRYTAGNKFANFPDFEAPNQPEPAKNACVQDSFWFDNTVCKLTDVLAQWNPINPAVFMEKIPVSRWTTENADASLYYTQISGDVPPKLGRGQIAIYRASDNSLYAHPNLTAYEGQEFRWSDTDPKVMYYIPIGTCQFSAYDVDTQKTTVIRDFRVDYPACTTIRNDTEGTSSVGSRYWAWMVQGAPRFGNTRLLAIVV</sequence>
<geneLocation type="plasmid" evidence="1 2">
    <name>pPfer1</name>
</geneLocation>
<protein>
    <submittedName>
        <fullName evidence="1">Uncharacterized protein</fullName>
    </submittedName>
</protein>
<keyword evidence="1" id="KW-0614">Plasmid</keyword>
<evidence type="ECO:0000313" key="1">
    <source>
        <dbReference type="EMBL" id="QOY92305.1"/>
    </source>
</evidence>
<gene>
    <name evidence="1" type="ORF">IRI77_37805</name>
</gene>
<dbReference type="EMBL" id="CP063850">
    <property type="protein sequence ID" value="QOY92305.1"/>
    <property type="molecule type" value="Genomic_DNA"/>
</dbReference>
<proteinExistence type="predicted"/>
<reference evidence="1 2" key="1">
    <citation type="submission" date="2020-10" db="EMBL/GenBank/DDBJ databases">
        <title>Complete genome sequence of Paludibaculum fermentans P105T, a facultatively anaerobic acidobacterium capable of dissimilatory Fe(III) reduction.</title>
        <authorList>
            <person name="Dedysh S.N."/>
            <person name="Beletsky A.V."/>
            <person name="Kulichevskaya I.S."/>
            <person name="Mardanov A.V."/>
            <person name="Ravin N.V."/>
        </authorList>
    </citation>
    <scope>NUCLEOTIDE SEQUENCE [LARGE SCALE GENOMIC DNA]</scope>
    <source>
        <strain evidence="1 2">P105</strain>
        <plasmid evidence="1 2">pPfer1</plasmid>
    </source>
</reference>
<dbReference type="Proteomes" id="UP000593892">
    <property type="component" value="Plasmid pPfer1"/>
</dbReference>
<name>A0A7S7SQK5_PALFE</name>
<keyword evidence="2" id="KW-1185">Reference proteome</keyword>
<dbReference type="RefSeq" id="WP_194453959.1">
    <property type="nucleotide sequence ID" value="NZ_CP063850.1"/>
</dbReference>
<accession>A0A7S7SQK5</accession>